<dbReference type="Gramene" id="novel_model_1774_5bd9a17a.2.5bd9b136">
    <property type="protein sequence ID" value="cds.novel_model_1774_5bd9a17a.2.5bd9b136"/>
    <property type="gene ID" value="novel_gene_972_5bd9a17a"/>
</dbReference>
<dbReference type="EMBL" id="UZAU01000053">
    <property type="status" value="NOT_ANNOTATED_CDS"/>
    <property type="molecule type" value="Genomic_DNA"/>
</dbReference>
<evidence type="ECO:0000256" key="1">
    <source>
        <dbReference type="SAM" id="MobiDB-lite"/>
    </source>
</evidence>
<sequence>MIDAGHPWILFYTARTLKTLPLKTKMKNHLGAPSHQLAIRSRLKFDRNRIDDGSFNDNSSSFSSSDSCKSADEDDDSELVDALATAVSRVRISEPKRSRLCVPAGPIEQQRSSNLNANNLCKAF</sequence>
<protein>
    <submittedName>
        <fullName evidence="2">Uncharacterized protein</fullName>
    </submittedName>
</protein>
<organism evidence="2 3">
    <name type="scientific">Cannabis sativa</name>
    <name type="common">Hemp</name>
    <name type="synonym">Marijuana</name>
    <dbReference type="NCBI Taxonomy" id="3483"/>
    <lineage>
        <taxon>Eukaryota</taxon>
        <taxon>Viridiplantae</taxon>
        <taxon>Streptophyta</taxon>
        <taxon>Embryophyta</taxon>
        <taxon>Tracheophyta</taxon>
        <taxon>Spermatophyta</taxon>
        <taxon>Magnoliopsida</taxon>
        <taxon>eudicotyledons</taxon>
        <taxon>Gunneridae</taxon>
        <taxon>Pentapetalae</taxon>
        <taxon>rosids</taxon>
        <taxon>fabids</taxon>
        <taxon>Rosales</taxon>
        <taxon>Cannabaceae</taxon>
        <taxon>Cannabis</taxon>
    </lineage>
</organism>
<dbReference type="EnsemblPlants" id="novel_model_1774_5bd9a17a.2.5bd9b136">
    <property type="protein sequence ID" value="cds.novel_model_1774_5bd9a17a.2.5bd9b136"/>
    <property type="gene ID" value="novel_gene_972_5bd9a17a"/>
</dbReference>
<gene>
    <name evidence="2" type="primary">LOC115712879</name>
</gene>
<dbReference type="Proteomes" id="UP000596661">
    <property type="component" value="Chromosome 1"/>
</dbReference>
<reference evidence="2" key="2">
    <citation type="submission" date="2021-03" db="UniProtKB">
        <authorList>
            <consortium name="EnsemblPlants"/>
        </authorList>
    </citation>
    <scope>IDENTIFICATION</scope>
</reference>
<accession>A0A803QV68</accession>
<evidence type="ECO:0000313" key="2">
    <source>
        <dbReference type="EnsemblPlants" id="cds.novel_model_1774_5bd9a17a.2.5bd9b136"/>
    </source>
</evidence>
<reference evidence="2" key="1">
    <citation type="submission" date="2018-11" db="EMBL/GenBank/DDBJ databases">
        <authorList>
            <person name="Grassa J C."/>
        </authorList>
    </citation>
    <scope>NUCLEOTIDE SEQUENCE [LARGE SCALE GENOMIC DNA]</scope>
</reference>
<name>A0A803QV68_CANSA</name>
<keyword evidence="3" id="KW-1185">Reference proteome</keyword>
<feature type="compositionally biased region" description="Low complexity" evidence="1">
    <location>
        <begin position="53"/>
        <end position="68"/>
    </location>
</feature>
<evidence type="ECO:0000313" key="3">
    <source>
        <dbReference type="Proteomes" id="UP000596661"/>
    </source>
</evidence>
<feature type="region of interest" description="Disordered" evidence="1">
    <location>
        <begin position="53"/>
        <end position="74"/>
    </location>
</feature>
<dbReference type="AlphaFoldDB" id="A0A803QV68"/>
<proteinExistence type="predicted"/>